<keyword evidence="5 7" id="KW-1133">Transmembrane helix</keyword>
<keyword evidence="4 7" id="KW-0812">Transmembrane</keyword>
<evidence type="ECO:0000256" key="2">
    <source>
        <dbReference type="ARBA" id="ARBA00022448"/>
    </source>
</evidence>
<keyword evidence="3" id="KW-1003">Cell membrane</keyword>
<dbReference type="EMBL" id="UINC01072409">
    <property type="protein sequence ID" value="SVC08026.1"/>
    <property type="molecule type" value="Genomic_DNA"/>
</dbReference>
<dbReference type="InterPro" id="IPR035906">
    <property type="entry name" value="MetI-like_sf"/>
</dbReference>
<gene>
    <name evidence="9" type="ORF">METZ01_LOCUS260880</name>
</gene>
<feature type="non-terminal residue" evidence="9">
    <location>
        <position position="119"/>
    </location>
</feature>
<dbReference type="InterPro" id="IPR000515">
    <property type="entry name" value="MetI-like"/>
</dbReference>
<evidence type="ECO:0000313" key="9">
    <source>
        <dbReference type="EMBL" id="SVC08026.1"/>
    </source>
</evidence>
<keyword evidence="2" id="KW-0813">Transport</keyword>
<feature type="domain" description="ABC transmembrane type-1" evidence="8">
    <location>
        <begin position="59"/>
        <end position="119"/>
    </location>
</feature>
<evidence type="ECO:0000256" key="4">
    <source>
        <dbReference type="ARBA" id="ARBA00022692"/>
    </source>
</evidence>
<evidence type="ECO:0000256" key="1">
    <source>
        <dbReference type="ARBA" id="ARBA00004651"/>
    </source>
</evidence>
<evidence type="ECO:0000256" key="5">
    <source>
        <dbReference type="ARBA" id="ARBA00022989"/>
    </source>
</evidence>
<feature type="transmembrane region" description="Helical" evidence="7">
    <location>
        <begin position="12"/>
        <end position="31"/>
    </location>
</feature>
<evidence type="ECO:0000256" key="6">
    <source>
        <dbReference type="ARBA" id="ARBA00023136"/>
    </source>
</evidence>
<sequence>MINLLKQYGKVALSLAGILAVWWGVVLSGVISEDFFPSPYSVITAAKELYDDGILISDLNVSMGRAAIGFVIGVCLGVSIGLLTARTIFFSYALGPFLTLLRPIPAIALVPIAIVWFGI</sequence>
<dbReference type="SUPFAM" id="SSF161098">
    <property type="entry name" value="MetI-like"/>
    <property type="match status" value="1"/>
</dbReference>
<protein>
    <recommendedName>
        <fullName evidence="8">ABC transmembrane type-1 domain-containing protein</fullName>
    </recommendedName>
</protein>
<dbReference type="GO" id="GO:0005886">
    <property type="term" value="C:plasma membrane"/>
    <property type="evidence" value="ECO:0007669"/>
    <property type="project" value="UniProtKB-SubCell"/>
</dbReference>
<evidence type="ECO:0000256" key="7">
    <source>
        <dbReference type="SAM" id="Phobius"/>
    </source>
</evidence>
<dbReference type="GO" id="GO:0055085">
    <property type="term" value="P:transmembrane transport"/>
    <property type="evidence" value="ECO:0007669"/>
    <property type="project" value="InterPro"/>
</dbReference>
<keyword evidence="6 7" id="KW-0472">Membrane</keyword>
<feature type="transmembrane region" description="Helical" evidence="7">
    <location>
        <begin position="66"/>
        <end position="85"/>
    </location>
</feature>
<reference evidence="9" key="1">
    <citation type="submission" date="2018-05" db="EMBL/GenBank/DDBJ databases">
        <authorList>
            <person name="Lanie J.A."/>
            <person name="Ng W.-L."/>
            <person name="Kazmierczak K.M."/>
            <person name="Andrzejewski T.M."/>
            <person name="Davidsen T.M."/>
            <person name="Wayne K.J."/>
            <person name="Tettelin H."/>
            <person name="Glass J.I."/>
            <person name="Rusch D."/>
            <person name="Podicherti R."/>
            <person name="Tsui H.-C.T."/>
            <person name="Winkler M.E."/>
        </authorList>
    </citation>
    <scope>NUCLEOTIDE SEQUENCE</scope>
</reference>
<evidence type="ECO:0000259" key="8">
    <source>
        <dbReference type="PROSITE" id="PS50928"/>
    </source>
</evidence>
<organism evidence="9">
    <name type="scientific">marine metagenome</name>
    <dbReference type="NCBI Taxonomy" id="408172"/>
    <lineage>
        <taxon>unclassified sequences</taxon>
        <taxon>metagenomes</taxon>
        <taxon>ecological metagenomes</taxon>
    </lineage>
</organism>
<dbReference type="AlphaFoldDB" id="A0A382J7Y6"/>
<feature type="transmembrane region" description="Helical" evidence="7">
    <location>
        <begin position="97"/>
        <end position="117"/>
    </location>
</feature>
<name>A0A382J7Y6_9ZZZZ</name>
<accession>A0A382J7Y6</accession>
<proteinExistence type="predicted"/>
<dbReference type="PANTHER" id="PTHR30151:SF0">
    <property type="entry name" value="ABC TRANSPORTER PERMEASE PROTEIN MJ0413-RELATED"/>
    <property type="match status" value="1"/>
</dbReference>
<evidence type="ECO:0000256" key="3">
    <source>
        <dbReference type="ARBA" id="ARBA00022475"/>
    </source>
</evidence>
<comment type="subcellular location">
    <subcellularLocation>
        <location evidence="1">Cell membrane</location>
        <topology evidence="1">Multi-pass membrane protein</topology>
    </subcellularLocation>
</comment>
<dbReference type="PROSITE" id="PS50928">
    <property type="entry name" value="ABC_TM1"/>
    <property type="match status" value="1"/>
</dbReference>
<dbReference type="PANTHER" id="PTHR30151">
    <property type="entry name" value="ALKANE SULFONATE ABC TRANSPORTER-RELATED, MEMBRANE SUBUNIT"/>
    <property type="match status" value="1"/>
</dbReference>